<feature type="compositionally biased region" description="Basic and acidic residues" evidence="7">
    <location>
        <begin position="259"/>
        <end position="290"/>
    </location>
</feature>
<comment type="function">
    <text evidence="6">Aminocarboxypropyltransferase that catalyzes the aminocarboxypropyl transfer on pseudouridine in 18S rRNA. It constitutes the last step in biosynthesis of the hypermodified N1-methyl-N3-(3-amino-3-carboxypropyl) pseudouridine (m1acp3-Psi).</text>
</comment>
<dbReference type="InterPro" id="IPR022968">
    <property type="entry name" value="Tsr3-like"/>
</dbReference>
<evidence type="ECO:0000256" key="1">
    <source>
        <dbReference type="ARBA" id="ARBA00022490"/>
    </source>
</evidence>
<feature type="binding site" evidence="6">
    <location>
        <position position="67"/>
    </location>
    <ligand>
        <name>S-adenosyl-L-methionine</name>
        <dbReference type="ChEBI" id="CHEBI:59789"/>
    </ligand>
</feature>
<evidence type="ECO:0000256" key="7">
    <source>
        <dbReference type="SAM" id="MobiDB-lite"/>
    </source>
</evidence>
<dbReference type="AlphaFoldDB" id="A0A250WRM7"/>
<proteinExistence type="inferred from homology"/>
<dbReference type="OrthoDB" id="10262062at2759"/>
<feature type="binding site" evidence="6">
    <location>
        <position position="90"/>
    </location>
    <ligand>
        <name>S-adenosyl-L-methionine</name>
        <dbReference type="ChEBI" id="CHEBI:59789"/>
    </ligand>
</feature>
<dbReference type="GO" id="GO:0000455">
    <property type="term" value="P:enzyme-directed rRNA pseudouridine synthesis"/>
    <property type="evidence" value="ECO:0007669"/>
    <property type="project" value="UniProtKB-UniRule"/>
</dbReference>
<feature type="region of interest" description="Disordered" evidence="7">
    <location>
        <begin position="177"/>
        <end position="290"/>
    </location>
</feature>
<keyword evidence="3 6" id="KW-0698">rRNA processing</keyword>
<comment type="caution">
    <text evidence="10">The sequence shown here is derived from an EMBL/GenBank/DDBJ whole genome shotgun (WGS) entry which is preliminary data.</text>
</comment>
<dbReference type="PANTHER" id="PTHR20426:SF0">
    <property type="entry name" value="18S RRNA AMINOCARBOXYPROPYLTRANSFERASE"/>
    <property type="match status" value="1"/>
</dbReference>
<keyword evidence="11" id="KW-1185">Reference proteome</keyword>
<dbReference type="InterPro" id="IPR007177">
    <property type="entry name" value="Tsr3_C"/>
</dbReference>
<evidence type="ECO:0000256" key="6">
    <source>
        <dbReference type="HAMAP-Rule" id="MF_03146"/>
    </source>
</evidence>
<keyword evidence="5 6" id="KW-0949">S-adenosyl-L-methionine</keyword>
<protein>
    <recommendedName>
        <fullName evidence="6">18S rRNA aminocarboxypropyltransferase</fullName>
        <ecNumber evidence="6">2.5.1.157</ecNumber>
    </recommendedName>
</protein>
<sequence length="290" mass="32684">MNVKLAMWDLRQCDRKRCTGTRLVHQGLVKELKLGVPYPGVILSPSGTRCVSREDAELIKAKGLAVVDCSWNRLEDVPFGKIKGVAPRLLPFMVAANPVNYGKPCKLSCAEAFAAALYICGLQQESVHVMSRFKWGHSFFSANEELLDIYSQCNTAAEVIAAQKHWLDGGHLSQSSLKVVRGEDEEEDEDEDEDYRRRMNRELPPSESEEEEVDEGEGSTVGGMQSNHAVVVEHFSQSSREPIEDERYTAFKHANQIESKIRPESLERRVQNLDMTEHNESPARGEEEYS</sequence>
<dbReference type="Proteomes" id="UP000232323">
    <property type="component" value="Unassembled WGS sequence"/>
</dbReference>
<evidence type="ECO:0000256" key="4">
    <source>
        <dbReference type="ARBA" id="ARBA00022679"/>
    </source>
</evidence>
<keyword evidence="2 6" id="KW-0690">Ribosome biogenesis</keyword>
<dbReference type="PANTHER" id="PTHR20426">
    <property type="entry name" value="RIBOSOME BIOGENESIS PROTEIN TSR3 HOMOLOG"/>
    <property type="match status" value="1"/>
</dbReference>
<dbReference type="HAMAP" id="MF_01116">
    <property type="entry name" value="TSR3"/>
    <property type="match status" value="1"/>
</dbReference>
<comment type="similarity">
    <text evidence="6">Belongs to the TDD superfamily. TSR3 family.</text>
</comment>
<evidence type="ECO:0000259" key="9">
    <source>
        <dbReference type="Pfam" id="PF04068"/>
    </source>
</evidence>
<feature type="domain" description="RNase L inhibitor RLI-like possible metal-binding" evidence="9">
    <location>
        <begin position="3"/>
        <end position="35"/>
    </location>
</feature>
<comment type="catalytic activity">
    <reaction evidence="6">
        <text>an N(1)-methylpseudouridine in rRNA + S-adenosyl-L-methionine = N(1)-methyl-N(3)-[(3S)-3-amino-3-carboxypropyl]pseudouridine in rRNA + S-methyl-5'-thioadenosine + H(+)</text>
        <dbReference type="Rhea" id="RHEA:63296"/>
        <dbReference type="Rhea" id="RHEA-COMP:11634"/>
        <dbReference type="Rhea" id="RHEA-COMP:16310"/>
        <dbReference type="ChEBI" id="CHEBI:15378"/>
        <dbReference type="ChEBI" id="CHEBI:17509"/>
        <dbReference type="ChEBI" id="CHEBI:59789"/>
        <dbReference type="ChEBI" id="CHEBI:74890"/>
        <dbReference type="ChEBI" id="CHEBI:146234"/>
        <dbReference type="EC" id="2.5.1.157"/>
    </reaction>
</comment>
<dbReference type="InterPro" id="IPR007209">
    <property type="entry name" value="RNaseL-inhib-like_metal-bd_dom"/>
</dbReference>
<dbReference type="Pfam" id="PF04034">
    <property type="entry name" value="Ribo_biogen_C"/>
    <property type="match status" value="1"/>
</dbReference>
<dbReference type="NCBIfam" id="NF002621">
    <property type="entry name" value="PRK02287.1"/>
    <property type="match status" value="1"/>
</dbReference>
<accession>A0A250WRM7</accession>
<dbReference type="EMBL" id="BEGY01000004">
    <property type="protein sequence ID" value="GAX73504.1"/>
    <property type="molecule type" value="Genomic_DNA"/>
</dbReference>
<reference evidence="10 11" key="1">
    <citation type="submission" date="2017-08" db="EMBL/GenBank/DDBJ databases">
        <title>Acidophilic green algal genome provides insights into adaptation to an acidic environment.</title>
        <authorList>
            <person name="Hirooka S."/>
            <person name="Hirose Y."/>
            <person name="Kanesaki Y."/>
            <person name="Higuchi S."/>
            <person name="Fujiwara T."/>
            <person name="Onuma R."/>
            <person name="Era A."/>
            <person name="Ohbayashi R."/>
            <person name="Uzuka A."/>
            <person name="Nozaki H."/>
            <person name="Yoshikawa H."/>
            <person name="Miyagishima S.Y."/>
        </authorList>
    </citation>
    <scope>NUCLEOTIDE SEQUENCE [LARGE SCALE GENOMIC DNA]</scope>
    <source>
        <strain evidence="10 11">NIES-2499</strain>
    </source>
</reference>
<feature type="binding site" evidence="6">
    <location>
        <position position="19"/>
    </location>
    <ligand>
        <name>S-adenosyl-L-methionine</name>
        <dbReference type="ChEBI" id="CHEBI:59789"/>
    </ligand>
</feature>
<gene>
    <name evidence="10" type="ORF">CEUSTIGMA_g956.t1</name>
</gene>
<feature type="compositionally biased region" description="Acidic residues" evidence="7">
    <location>
        <begin position="207"/>
        <end position="217"/>
    </location>
</feature>
<evidence type="ECO:0000256" key="2">
    <source>
        <dbReference type="ARBA" id="ARBA00022517"/>
    </source>
</evidence>
<dbReference type="Pfam" id="PF04068">
    <property type="entry name" value="Fer4_RLI"/>
    <property type="match status" value="1"/>
</dbReference>
<dbReference type="STRING" id="1157962.A0A250WRM7"/>
<evidence type="ECO:0000256" key="3">
    <source>
        <dbReference type="ARBA" id="ARBA00022552"/>
    </source>
</evidence>
<keyword evidence="1" id="KW-0963">Cytoplasm</keyword>
<dbReference type="EC" id="2.5.1.157" evidence="6"/>
<feature type="domain" description="16S/18S rRNA aminocarboxypropyltransferase Tsr3 C-terminal" evidence="8">
    <location>
        <begin position="41"/>
        <end position="167"/>
    </location>
</feature>
<dbReference type="GO" id="GO:0106388">
    <property type="term" value="F:rRNA small subunit aminocarboxypropyltransferase activity"/>
    <property type="evidence" value="ECO:0007669"/>
    <property type="project" value="UniProtKB-EC"/>
</dbReference>
<evidence type="ECO:0000313" key="10">
    <source>
        <dbReference type="EMBL" id="GAX73504.1"/>
    </source>
</evidence>
<evidence type="ECO:0000313" key="11">
    <source>
        <dbReference type="Proteomes" id="UP000232323"/>
    </source>
</evidence>
<name>A0A250WRM7_9CHLO</name>
<comment type="caution">
    <text evidence="6">Lacks conserved residue(s) required for the propagation of feature annotation.</text>
</comment>
<evidence type="ECO:0000259" key="8">
    <source>
        <dbReference type="Pfam" id="PF04034"/>
    </source>
</evidence>
<keyword evidence="4 6" id="KW-0808">Transferase</keyword>
<organism evidence="10 11">
    <name type="scientific">Chlamydomonas eustigma</name>
    <dbReference type="NCBI Taxonomy" id="1157962"/>
    <lineage>
        <taxon>Eukaryota</taxon>
        <taxon>Viridiplantae</taxon>
        <taxon>Chlorophyta</taxon>
        <taxon>core chlorophytes</taxon>
        <taxon>Chlorophyceae</taxon>
        <taxon>CS clade</taxon>
        <taxon>Chlamydomonadales</taxon>
        <taxon>Chlamydomonadaceae</taxon>
        <taxon>Chlamydomonas</taxon>
    </lineage>
</organism>
<dbReference type="GO" id="GO:1904047">
    <property type="term" value="F:S-adenosyl-L-methionine binding"/>
    <property type="evidence" value="ECO:0007669"/>
    <property type="project" value="UniProtKB-UniRule"/>
</dbReference>
<dbReference type="GO" id="GO:0030490">
    <property type="term" value="P:maturation of SSU-rRNA"/>
    <property type="evidence" value="ECO:0007669"/>
    <property type="project" value="TreeGrafter"/>
</dbReference>
<feature type="compositionally biased region" description="Acidic residues" evidence="7">
    <location>
        <begin position="183"/>
        <end position="193"/>
    </location>
</feature>
<evidence type="ECO:0000256" key="5">
    <source>
        <dbReference type="ARBA" id="ARBA00022691"/>
    </source>
</evidence>